<evidence type="ECO:0000313" key="1">
    <source>
        <dbReference type="EMBL" id="GGO91806.1"/>
    </source>
</evidence>
<dbReference type="CDD" id="cd07821">
    <property type="entry name" value="PYR_PYL_RCAR_like"/>
    <property type="match status" value="1"/>
</dbReference>
<protein>
    <recommendedName>
        <fullName evidence="3">SRPBCC family protein</fullName>
    </recommendedName>
</protein>
<dbReference type="Gene3D" id="3.30.530.20">
    <property type="match status" value="1"/>
</dbReference>
<evidence type="ECO:0000313" key="2">
    <source>
        <dbReference type="Proteomes" id="UP000655410"/>
    </source>
</evidence>
<accession>A0ABQ2NBN8</accession>
<dbReference type="RefSeq" id="WP_188784517.1">
    <property type="nucleotide sequence ID" value="NZ_BMNI01000007.1"/>
</dbReference>
<dbReference type="InterPro" id="IPR019587">
    <property type="entry name" value="Polyketide_cyclase/dehydratase"/>
</dbReference>
<dbReference type="InterPro" id="IPR023393">
    <property type="entry name" value="START-like_dom_sf"/>
</dbReference>
<evidence type="ECO:0008006" key="3">
    <source>
        <dbReference type="Google" id="ProtNLM"/>
    </source>
</evidence>
<dbReference type="EMBL" id="BMNI01000007">
    <property type="protein sequence ID" value="GGO91806.1"/>
    <property type="molecule type" value="Genomic_DNA"/>
</dbReference>
<dbReference type="Pfam" id="PF10604">
    <property type="entry name" value="Polyketide_cyc2"/>
    <property type="match status" value="1"/>
</dbReference>
<comment type="caution">
    <text evidence="1">The sequence shown here is derived from an EMBL/GenBank/DDBJ whole genome shotgun (WGS) entry which is preliminary data.</text>
</comment>
<gene>
    <name evidence="1" type="ORF">GCM10011584_26760</name>
</gene>
<sequence>MRATSTATVNVPIEKAWAVLADHAGMSKWGPITATVEKPGAPERDGVGAVRRIAAPGPAPAIVEEITAYDAPTRLGYKALAGVPFKDYAGEVVLSPAGNGTRIEWTLSAGSRVPLVEQAALKAVSLVLLKAYTGYLKKSA</sequence>
<name>A0ABQ2NBN8_9ACTN</name>
<proteinExistence type="predicted"/>
<dbReference type="Proteomes" id="UP000655410">
    <property type="component" value="Unassembled WGS sequence"/>
</dbReference>
<dbReference type="SUPFAM" id="SSF55961">
    <property type="entry name" value="Bet v1-like"/>
    <property type="match status" value="1"/>
</dbReference>
<organism evidence="1 2">
    <name type="scientific">Nocardioides phosphati</name>
    <dbReference type="NCBI Taxonomy" id="1867775"/>
    <lineage>
        <taxon>Bacteria</taxon>
        <taxon>Bacillati</taxon>
        <taxon>Actinomycetota</taxon>
        <taxon>Actinomycetes</taxon>
        <taxon>Propionibacteriales</taxon>
        <taxon>Nocardioidaceae</taxon>
        <taxon>Nocardioides</taxon>
    </lineage>
</organism>
<reference evidence="2" key="1">
    <citation type="journal article" date="2019" name="Int. J. Syst. Evol. Microbiol.">
        <title>The Global Catalogue of Microorganisms (GCM) 10K type strain sequencing project: providing services to taxonomists for standard genome sequencing and annotation.</title>
        <authorList>
            <consortium name="The Broad Institute Genomics Platform"/>
            <consortium name="The Broad Institute Genome Sequencing Center for Infectious Disease"/>
            <person name="Wu L."/>
            <person name="Ma J."/>
        </authorList>
    </citation>
    <scope>NUCLEOTIDE SEQUENCE [LARGE SCALE GENOMIC DNA]</scope>
    <source>
        <strain evidence="2">CGMCC 4.7371</strain>
    </source>
</reference>
<keyword evidence="2" id="KW-1185">Reference proteome</keyword>